<feature type="domain" description="Lipoyl-binding" evidence="2">
    <location>
        <begin position="129"/>
        <end position="198"/>
    </location>
</feature>
<dbReference type="PROSITE" id="PS50968">
    <property type="entry name" value="BIOTINYL_LIPOYL"/>
    <property type="match status" value="1"/>
</dbReference>
<dbReference type="EMBL" id="QLLN01000005">
    <property type="protein sequence ID" value="RAJ10038.1"/>
    <property type="molecule type" value="Genomic_DNA"/>
</dbReference>
<dbReference type="PANTHER" id="PTHR45266">
    <property type="entry name" value="OXALOACETATE DECARBOXYLASE ALPHA CHAIN"/>
    <property type="match status" value="1"/>
</dbReference>
<dbReference type="SUPFAM" id="SSF51230">
    <property type="entry name" value="Single hybrid motif"/>
    <property type="match status" value="1"/>
</dbReference>
<reference evidence="3 4" key="1">
    <citation type="submission" date="2018-06" db="EMBL/GenBank/DDBJ databases">
        <title>Genomic Encyclopedia of Archaeal and Bacterial Type Strains, Phase II (KMG-II): from individual species to whole genera.</title>
        <authorList>
            <person name="Goeker M."/>
        </authorList>
    </citation>
    <scope>NUCLEOTIDE SEQUENCE [LARGE SCALE GENOMIC DNA]</scope>
    <source>
        <strain evidence="3 4">DSM 23522</strain>
    </source>
</reference>
<proteinExistence type="predicted"/>
<evidence type="ECO:0000313" key="4">
    <source>
        <dbReference type="Proteomes" id="UP000249696"/>
    </source>
</evidence>
<evidence type="ECO:0000259" key="2">
    <source>
        <dbReference type="PROSITE" id="PS50968"/>
    </source>
</evidence>
<dbReference type="PROSITE" id="PS00188">
    <property type="entry name" value="BIOTIN"/>
    <property type="match status" value="1"/>
</dbReference>
<evidence type="ECO:0000313" key="3">
    <source>
        <dbReference type="EMBL" id="RAJ10038.1"/>
    </source>
</evidence>
<comment type="caution">
    <text evidence="3">The sequence shown here is derived from an EMBL/GenBank/DDBJ whole genome shotgun (WGS) entry which is preliminary data.</text>
</comment>
<dbReference type="PANTHER" id="PTHR45266:SF3">
    <property type="entry name" value="OXALOACETATE DECARBOXYLASE ALPHA CHAIN"/>
    <property type="match status" value="1"/>
</dbReference>
<name>A0A327R1W6_9FLAO</name>
<dbReference type="CDD" id="cd06850">
    <property type="entry name" value="biotinyl_domain"/>
    <property type="match status" value="1"/>
</dbReference>
<dbReference type="Proteomes" id="UP000249696">
    <property type="component" value="Unassembled WGS sequence"/>
</dbReference>
<dbReference type="InterPro" id="IPR001882">
    <property type="entry name" value="Biotin_BS"/>
</dbReference>
<dbReference type="AlphaFoldDB" id="A0A327R1W6"/>
<dbReference type="Pfam" id="PF00364">
    <property type="entry name" value="Biotin_lipoyl"/>
    <property type="match status" value="1"/>
</dbReference>
<keyword evidence="1" id="KW-0092">Biotin</keyword>
<dbReference type="OrthoDB" id="9812676at2"/>
<dbReference type="InterPro" id="IPR000089">
    <property type="entry name" value="Biotin_lipoyl"/>
</dbReference>
<protein>
    <submittedName>
        <fullName evidence="3">Biotin-dependent enzyme</fullName>
    </submittedName>
</protein>
<dbReference type="InterPro" id="IPR011053">
    <property type="entry name" value="Single_hybrid_motif"/>
</dbReference>
<evidence type="ECO:0000256" key="1">
    <source>
        <dbReference type="ARBA" id="ARBA00023267"/>
    </source>
</evidence>
<keyword evidence="4" id="KW-1185">Reference proteome</keyword>
<accession>A0A327R1W6</accession>
<sequence>MVYSHFTFSRNFLILYFLIINRGHGHMKISLGPIVNPYFMANYDITIDNEKFILNPTDIASLDIVPIGNQQFHALRQNRSYKIKILNTDFANKTMTIEVNGNSYAMVLADEYDQMVHKMGLLTTKTHKINNIKAPMPGLIIDVMATVGQKVEAGTPLIVLSAMKMENIITSPGEGVIKSINVKVNDTVDKGQLIIEME</sequence>
<organism evidence="3 4">
    <name type="scientific">Arenibacter echinorum</name>
    <dbReference type="NCBI Taxonomy" id="440515"/>
    <lineage>
        <taxon>Bacteria</taxon>
        <taxon>Pseudomonadati</taxon>
        <taxon>Bacteroidota</taxon>
        <taxon>Flavobacteriia</taxon>
        <taxon>Flavobacteriales</taxon>
        <taxon>Flavobacteriaceae</taxon>
        <taxon>Arenibacter</taxon>
    </lineage>
</organism>
<dbReference type="FunFam" id="2.40.50.100:FF:000003">
    <property type="entry name" value="Acetyl-CoA carboxylase biotin carboxyl carrier protein"/>
    <property type="match status" value="1"/>
</dbReference>
<dbReference type="InterPro" id="IPR050709">
    <property type="entry name" value="Biotin_Carboxyl_Carrier/Decarb"/>
</dbReference>
<dbReference type="Gene3D" id="2.40.50.100">
    <property type="match status" value="1"/>
</dbReference>
<gene>
    <name evidence="3" type="ORF">LV92_02784</name>
</gene>